<dbReference type="Proteomes" id="UP000054997">
    <property type="component" value="Unassembled WGS sequence"/>
</dbReference>
<protein>
    <submittedName>
        <fullName evidence="9">Uncharacterized protein</fullName>
    </submittedName>
</protein>
<reference evidence="9 10" key="1">
    <citation type="submission" date="2015-11" db="EMBL/GenBank/DDBJ databases">
        <title>Genomic analysis of 38 Legionella species identifies large and diverse effector repertoires.</title>
        <authorList>
            <person name="Burstein D."/>
            <person name="Amaro F."/>
            <person name="Zusman T."/>
            <person name="Lifshitz Z."/>
            <person name="Cohen O."/>
            <person name="Gilbert J.A."/>
            <person name="Pupko T."/>
            <person name="Shuman H.A."/>
            <person name="Segal G."/>
        </authorList>
    </citation>
    <scope>NUCLEOTIDE SEQUENCE [LARGE SCALE GENOMIC DNA]</scope>
    <source>
        <strain evidence="9 10">ATCC 49505</strain>
    </source>
</reference>
<keyword evidence="2" id="KW-1003">Cell membrane</keyword>
<evidence type="ECO:0000256" key="2">
    <source>
        <dbReference type="ARBA" id="ARBA00022475"/>
    </source>
</evidence>
<feature type="transmembrane region" description="Helical" evidence="8">
    <location>
        <begin position="208"/>
        <end position="226"/>
    </location>
</feature>
<evidence type="ECO:0000256" key="5">
    <source>
        <dbReference type="ARBA" id="ARBA00022692"/>
    </source>
</evidence>
<dbReference type="STRING" id="45068.Llon_0807"/>
<evidence type="ECO:0000256" key="1">
    <source>
        <dbReference type="ARBA" id="ARBA00004651"/>
    </source>
</evidence>
<keyword evidence="4" id="KW-0808">Transferase</keyword>
<comment type="caution">
    <text evidence="9">The sequence shown here is derived from an EMBL/GenBank/DDBJ whole genome shotgun (WGS) entry which is preliminary data.</text>
</comment>
<dbReference type="AlphaFoldDB" id="A0A0W0VNI9"/>
<feature type="transmembrane region" description="Helical" evidence="8">
    <location>
        <begin position="118"/>
        <end position="141"/>
    </location>
</feature>
<feature type="transmembrane region" description="Helical" evidence="8">
    <location>
        <begin position="389"/>
        <end position="410"/>
    </location>
</feature>
<dbReference type="OrthoDB" id="8897807at2"/>
<evidence type="ECO:0000313" key="9">
    <source>
        <dbReference type="EMBL" id="KTD21642.1"/>
    </source>
</evidence>
<keyword evidence="10" id="KW-1185">Reference proteome</keyword>
<proteinExistence type="predicted"/>
<feature type="transmembrane region" description="Helical" evidence="8">
    <location>
        <begin position="431"/>
        <end position="452"/>
    </location>
</feature>
<dbReference type="GO" id="GO:0016763">
    <property type="term" value="F:pentosyltransferase activity"/>
    <property type="evidence" value="ECO:0007669"/>
    <property type="project" value="TreeGrafter"/>
</dbReference>
<feature type="transmembrane region" description="Helical" evidence="8">
    <location>
        <begin position="325"/>
        <end position="342"/>
    </location>
</feature>
<feature type="transmembrane region" description="Helical" evidence="8">
    <location>
        <begin position="6"/>
        <end position="31"/>
    </location>
</feature>
<dbReference type="RefSeq" id="WP_058528812.1">
    <property type="nucleotide sequence ID" value="NZ_CAAAHZ010000002.1"/>
</dbReference>
<feature type="transmembrane region" description="Helical" evidence="8">
    <location>
        <begin position="173"/>
        <end position="196"/>
    </location>
</feature>
<dbReference type="PANTHER" id="PTHR33908">
    <property type="entry name" value="MANNOSYLTRANSFERASE YKCB-RELATED"/>
    <property type="match status" value="1"/>
</dbReference>
<feature type="transmembrane region" description="Helical" evidence="8">
    <location>
        <begin position="464"/>
        <end position="481"/>
    </location>
</feature>
<name>A0A0W0VNI9_9GAMM</name>
<feature type="transmembrane region" description="Helical" evidence="8">
    <location>
        <begin position="493"/>
        <end position="512"/>
    </location>
</feature>
<accession>A0A0W0VNI9</accession>
<keyword evidence="5 8" id="KW-0812">Transmembrane</keyword>
<organism evidence="9 10">
    <name type="scientific">Legionella londiniensis</name>
    <dbReference type="NCBI Taxonomy" id="45068"/>
    <lineage>
        <taxon>Bacteria</taxon>
        <taxon>Pseudomonadati</taxon>
        <taxon>Pseudomonadota</taxon>
        <taxon>Gammaproteobacteria</taxon>
        <taxon>Legionellales</taxon>
        <taxon>Legionellaceae</taxon>
        <taxon>Legionella</taxon>
    </lineage>
</organism>
<evidence type="ECO:0000313" key="10">
    <source>
        <dbReference type="Proteomes" id="UP000054997"/>
    </source>
</evidence>
<sequence length="1005" mass="114959">MSSAYYPLTFIIFQLIFTYGISSLVIYQVFCRLLQAEGENKRNLLIYSFGLGPVSISWIVTMLFLALPGYSNWVYIGFVNLLYLIPFICFRRYLSSLPQFAKKAWSQLCINITREKTAYFILFLGLILVGVGYFLAIFLPYSENDALEYAMLAKIMYSEHSARMYPIMNGAEYGGFIAPFTHPLAYSSLFVWSYLIQGTAEHFGLIKIVAPFYASCIFALIINLLSPTNKKIAFWSALLFISTPLLLNGIIRHQIDPLRLYTFFAFFMFLQELTACKKWKIILPAGFLLGMCLYSHSIGVLAIPIFGFIYLFFSREPIIQRLKKVFFVTLLGLLFVAPRYAINIYTTGYLIHDGTIVRTVPTLHFSEIYEIINEISTNAQKWINGFFSLFYNTLYFGFSYIVLILALISIRKKDIQHFFIDGISGKDRIQASWNISFLVVMCFFGMVILSILIKNNNFIASNRYMMSVQPFIAILGGWGITRLLECFQFRYKALIPLAGSALIFILAFSFPANSVFDYKLSLNTLFDDDEVKAKHAQDTYNLLEFYRNNAPKDSILLSFRNAEAAFYANKQYFYHTDPRMLPVYTAKSKWDTYKALVGLGIQYIAVPNYPLSYIDQSYISQVLGDPGIAKLIYQHGGAKLYELLPNPITYKLDEVFINNKDFSKLSQKQELINWLIYSGGEIKRDRKTEGGGIHIINISSFPTLSYILSGSKGWYGGSFGRFLSNQHKGDIALNPNQTYQLSTKIKGYGNLIVYLAGYSEEGYLGLQKIWQTILFNKETIVKTAQFQTGALPKNYRLVFVLTGKGWANIQDMDLAQVHYPTSPEHDLQIKNNLINAGWRILSPIPARAYFDRLKRLFGFQSTYMNYIDKWQAFSDGKDDTIQLAPQDSNLYVISGPMLPYPSKKLSDIRFSIKGQGEAMIEIIGDSFQGNTFSAYRKRINLSEKYQDINIKLTEQDFEKYVDINTEISGYRLVISYKKPAYFPQGDISLKIGKPDLTLVGNSHHE</sequence>
<feature type="transmembrane region" description="Helical" evidence="8">
    <location>
        <begin position="43"/>
        <end position="67"/>
    </location>
</feature>
<dbReference type="GO" id="GO:0005886">
    <property type="term" value="C:plasma membrane"/>
    <property type="evidence" value="ECO:0007669"/>
    <property type="project" value="UniProtKB-SubCell"/>
</dbReference>
<keyword evidence="3" id="KW-0328">Glycosyltransferase</keyword>
<evidence type="ECO:0000256" key="6">
    <source>
        <dbReference type="ARBA" id="ARBA00022989"/>
    </source>
</evidence>
<evidence type="ECO:0000256" key="3">
    <source>
        <dbReference type="ARBA" id="ARBA00022676"/>
    </source>
</evidence>
<feature type="transmembrane region" description="Helical" evidence="8">
    <location>
        <begin position="73"/>
        <end position="94"/>
    </location>
</feature>
<feature type="transmembrane region" description="Helical" evidence="8">
    <location>
        <begin position="281"/>
        <end position="313"/>
    </location>
</feature>
<keyword evidence="7 8" id="KW-0472">Membrane</keyword>
<evidence type="ECO:0000256" key="8">
    <source>
        <dbReference type="SAM" id="Phobius"/>
    </source>
</evidence>
<dbReference type="EMBL" id="LNYK01000014">
    <property type="protein sequence ID" value="KTD21642.1"/>
    <property type="molecule type" value="Genomic_DNA"/>
</dbReference>
<keyword evidence="6 8" id="KW-1133">Transmembrane helix</keyword>
<evidence type="ECO:0000256" key="4">
    <source>
        <dbReference type="ARBA" id="ARBA00022679"/>
    </source>
</evidence>
<comment type="subcellular location">
    <subcellularLocation>
        <location evidence="1">Cell membrane</location>
        <topology evidence="1">Multi-pass membrane protein</topology>
    </subcellularLocation>
</comment>
<dbReference type="PANTHER" id="PTHR33908:SF11">
    <property type="entry name" value="MEMBRANE PROTEIN"/>
    <property type="match status" value="1"/>
</dbReference>
<feature type="transmembrane region" description="Helical" evidence="8">
    <location>
        <begin position="232"/>
        <end position="251"/>
    </location>
</feature>
<evidence type="ECO:0000256" key="7">
    <source>
        <dbReference type="ARBA" id="ARBA00023136"/>
    </source>
</evidence>
<dbReference type="GO" id="GO:0009103">
    <property type="term" value="P:lipopolysaccharide biosynthetic process"/>
    <property type="evidence" value="ECO:0007669"/>
    <property type="project" value="UniProtKB-ARBA"/>
</dbReference>
<dbReference type="InterPro" id="IPR050297">
    <property type="entry name" value="LipidA_mod_glycosyltrf_83"/>
</dbReference>
<gene>
    <name evidence="9" type="ORF">Llon_0807</name>
</gene>
<feature type="transmembrane region" description="Helical" evidence="8">
    <location>
        <begin position="258"/>
        <end position="275"/>
    </location>
</feature>
<dbReference type="PATRIC" id="fig|45068.5.peg.860"/>